<dbReference type="InterPro" id="IPR001251">
    <property type="entry name" value="CRAL-TRIO_dom"/>
</dbReference>
<dbReference type="KEGG" id="lel:PVL30_002893"/>
<feature type="compositionally biased region" description="Basic and acidic residues" evidence="1">
    <location>
        <begin position="648"/>
        <end position="662"/>
    </location>
</feature>
<dbReference type="Proteomes" id="UP000001996">
    <property type="component" value="Unassembled WGS sequence"/>
</dbReference>
<dbReference type="InParanoid" id="A5E1B0"/>
<dbReference type="SUPFAM" id="SSF48350">
    <property type="entry name" value="GTPase activation domain, GAP"/>
    <property type="match status" value="1"/>
</dbReference>
<sequence length="842" mass="95860">MERIFYSTDVRDPITNYPLYIFDTSYLPPTDVIDYNELISTLLQRLPLKPYVLVMFSSGLNKISWVWGLKFIKTFMLIDNDSGYNLKNLVKIFLVHDSWFIKSITSVLHNYNYTKKNLVNLNKLLDTFVLDPTTQVKQSIQSTQLAESAGLIGSANVAVSMPASMPVSISESNGGSNRQTIVIHCSKLSQLSEYLDITKLKISLNIYKYNMQLEESIQLSMKVTPIINPYVTLSPQSHTLFYHHLYQIFNIINSNCYKLEFVFYKPGKKANIAILYDCLCRNQVIWINDWDLYSITTVFKRILLELPHPLLPWEQLRLPLGDDLEYTKNALLKITESHKHSLQTENYDQFLIQFFDCLHLLLVYRETSKHTPATISKSVVYCLSHKASSDVKETQILQQFIENVMNHWQQLKDFFDYPSVEQIIYENEQDSNSNNDSSNSKENAYDTTYEMTFEDESNDDETRIAFNTNTILKEDSSLRVEENREETDVIPNNNASIFTKDLTLDQTTQHPNRHDSRTAHNYNDEDVYQPPLPERRSRSTSPSKKPPVPKRRLAKDPDPMSLPPLAPPVAPQLPARRESEAESATSSISTTLLPPIPRKQRERSLSPKKTESPRIAQAEFANEGNNHNKTKVTGSHVKDDLSFLNKKPVGEDEKVEKQEDQKQQQLKVNSSDSSNDENSMILPSMDKNERSSKASTAEPASNNNTFDSLGKENIHISTNILKSKDTLTSTSASISASLSKSQKATTNQTLSNESNLQLQFPPQKYHFTTTAASKNLQSKSNFNIKPIAGNSPNEQSDAHCNSQENESSGVTVKKPVIRGRKVSQLAKLFEERCEGMQILQSM</sequence>
<dbReference type="OrthoDB" id="410651at2759"/>
<keyword evidence="4" id="KW-1185">Reference proteome</keyword>
<dbReference type="HOGENOM" id="CLU_017277_0_0_1"/>
<name>A5E1B0_LODEL</name>
<organism evidence="3 4">
    <name type="scientific">Lodderomyces elongisporus (strain ATCC 11503 / CBS 2605 / JCM 1781 / NBRC 1676 / NRRL YB-4239)</name>
    <name type="common">Yeast</name>
    <name type="synonym">Saccharomyces elongisporus</name>
    <dbReference type="NCBI Taxonomy" id="379508"/>
    <lineage>
        <taxon>Eukaryota</taxon>
        <taxon>Fungi</taxon>
        <taxon>Dikarya</taxon>
        <taxon>Ascomycota</taxon>
        <taxon>Saccharomycotina</taxon>
        <taxon>Pichiomycetes</taxon>
        <taxon>Debaryomycetaceae</taxon>
        <taxon>Candida/Lodderomyces clade</taxon>
        <taxon>Lodderomyces</taxon>
    </lineage>
</organism>
<dbReference type="VEuPathDB" id="FungiDB:LELG_03397"/>
<evidence type="ECO:0000313" key="3">
    <source>
        <dbReference type="EMBL" id="EDK45218.1"/>
    </source>
</evidence>
<feature type="compositionally biased region" description="Basic and acidic residues" evidence="1">
    <location>
        <begin position="602"/>
        <end position="612"/>
    </location>
</feature>
<dbReference type="Pfam" id="PF13716">
    <property type="entry name" value="CRAL_TRIO_2"/>
    <property type="match status" value="1"/>
</dbReference>
<proteinExistence type="predicted"/>
<dbReference type="GeneID" id="5232519"/>
<protein>
    <recommendedName>
        <fullName evidence="2">Rho-GAP domain-containing protein</fullName>
    </recommendedName>
</protein>
<dbReference type="AlphaFoldDB" id="A5E1B0"/>
<feature type="compositionally biased region" description="Polar residues" evidence="1">
    <location>
        <begin position="693"/>
        <end position="707"/>
    </location>
</feature>
<dbReference type="GO" id="GO:0007165">
    <property type="term" value="P:signal transduction"/>
    <property type="evidence" value="ECO:0007669"/>
    <property type="project" value="InterPro"/>
</dbReference>
<feature type="compositionally biased region" description="Pro residues" evidence="1">
    <location>
        <begin position="560"/>
        <end position="571"/>
    </location>
</feature>
<evidence type="ECO:0000256" key="1">
    <source>
        <dbReference type="SAM" id="MobiDB-lite"/>
    </source>
</evidence>
<feature type="region of interest" description="Disordered" evidence="1">
    <location>
        <begin position="778"/>
        <end position="813"/>
    </location>
</feature>
<feature type="compositionally biased region" description="Low complexity" evidence="1">
    <location>
        <begin position="663"/>
        <end position="679"/>
    </location>
</feature>
<dbReference type="SMART" id="SM00324">
    <property type="entry name" value="RhoGAP"/>
    <property type="match status" value="1"/>
</dbReference>
<dbReference type="Gene3D" id="1.10.555.10">
    <property type="entry name" value="Rho GTPase activation protein"/>
    <property type="match status" value="1"/>
</dbReference>
<dbReference type="OMA" id="ERCETAN"/>
<evidence type="ECO:0000313" key="4">
    <source>
        <dbReference type="Proteomes" id="UP000001996"/>
    </source>
</evidence>
<feature type="compositionally biased region" description="Low complexity" evidence="1">
    <location>
        <begin position="582"/>
        <end position="593"/>
    </location>
</feature>
<dbReference type="STRING" id="379508.A5E1B0"/>
<dbReference type="InterPro" id="IPR008936">
    <property type="entry name" value="Rho_GTPase_activation_prot"/>
</dbReference>
<reference evidence="3 4" key="1">
    <citation type="journal article" date="2009" name="Nature">
        <title>Evolution of pathogenicity and sexual reproduction in eight Candida genomes.</title>
        <authorList>
            <person name="Butler G."/>
            <person name="Rasmussen M.D."/>
            <person name="Lin M.F."/>
            <person name="Santos M.A."/>
            <person name="Sakthikumar S."/>
            <person name="Munro C.A."/>
            <person name="Rheinbay E."/>
            <person name="Grabherr M."/>
            <person name="Forche A."/>
            <person name="Reedy J.L."/>
            <person name="Agrafioti I."/>
            <person name="Arnaud M.B."/>
            <person name="Bates S."/>
            <person name="Brown A.J."/>
            <person name="Brunke S."/>
            <person name="Costanzo M.C."/>
            <person name="Fitzpatrick D.A."/>
            <person name="de Groot P.W."/>
            <person name="Harris D."/>
            <person name="Hoyer L.L."/>
            <person name="Hube B."/>
            <person name="Klis F.M."/>
            <person name="Kodira C."/>
            <person name="Lennard N."/>
            <person name="Logue M.E."/>
            <person name="Martin R."/>
            <person name="Neiman A.M."/>
            <person name="Nikolaou E."/>
            <person name="Quail M.A."/>
            <person name="Quinn J."/>
            <person name="Santos M.C."/>
            <person name="Schmitzberger F.F."/>
            <person name="Sherlock G."/>
            <person name="Shah P."/>
            <person name="Silverstein K.A."/>
            <person name="Skrzypek M.S."/>
            <person name="Soll D."/>
            <person name="Staggs R."/>
            <person name="Stansfield I."/>
            <person name="Stumpf M.P."/>
            <person name="Sudbery P.E."/>
            <person name="Srikantha T."/>
            <person name="Zeng Q."/>
            <person name="Berman J."/>
            <person name="Berriman M."/>
            <person name="Heitman J."/>
            <person name="Gow N.A."/>
            <person name="Lorenz M.C."/>
            <person name="Birren B.W."/>
            <person name="Kellis M."/>
            <person name="Cuomo C.A."/>
        </authorList>
    </citation>
    <scope>NUCLEOTIDE SEQUENCE [LARGE SCALE GENOMIC DNA]</scope>
    <source>
        <strain evidence="4">ATCC 11503 / BCRC 21390 / CBS 2605 / JCM 1781 / NBRC 1676 / NRRL YB-4239</strain>
    </source>
</reference>
<gene>
    <name evidence="3" type="ORF">LELG_03397</name>
</gene>
<dbReference type="eggNOG" id="KOG4406">
    <property type="taxonomic scope" value="Eukaryota"/>
</dbReference>
<dbReference type="EMBL" id="CH981527">
    <property type="protein sequence ID" value="EDK45218.1"/>
    <property type="molecule type" value="Genomic_DNA"/>
</dbReference>
<feature type="domain" description="Rho-GAP" evidence="2">
    <location>
        <begin position="245"/>
        <end position="409"/>
    </location>
</feature>
<dbReference type="InterPro" id="IPR000198">
    <property type="entry name" value="RhoGAP_dom"/>
</dbReference>
<accession>A5E1B0</accession>
<feature type="region of interest" description="Disordered" evidence="1">
    <location>
        <begin position="500"/>
        <end position="709"/>
    </location>
</feature>
<dbReference type="Pfam" id="PF00620">
    <property type="entry name" value="RhoGAP"/>
    <property type="match status" value="1"/>
</dbReference>
<feature type="compositionally biased region" description="Polar residues" evidence="1">
    <location>
        <begin position="623"/>
        <end position="633"/>
    </location>
</feature>
<feature type="compositionally biased region" description="Polar residues" evidence="1">
    <location>
        <begin position="790"/>
        <end position="810"/>
    </location>
</feature>
<evidence type="ECO:0000259" key="2">
    <source>
        <dbReference type="SMART" id="SM00324"/>
    </source>
</evidence>